<dbReference type="Gramene" id="OGLUM11G07210.1">
    <property type="protein sequence ID" value="OGLUM11G07210.1"/>
    <property type="gene ID" value="OGLUM11G07210"/>
</dbReference>
<dbReference type="PRINTS" id="PR00364">
    <property type="entry name" value="DISEASERSIST"/>
</dbReference>
<dbReference type="Gene3D" id="3.40.50.300">
    <property type="entry name" value="P-loop containing nucleotide triphosphate hydrolases"/>
    <property type="match status" value="1"/>
</dbReference>
<dbReference type="InterPro" id="IPR042197">
    <property type="entry name" value="Apaf_helical"/>
</dbReference>
<dbReference type="SUPFAM" id="SSF52058">
    <property type="entry name" value="L domain-like"/>
    <property type="match status" value="1"/>
</dbReference>
<feature type="domain" description="NB-ARC" evidence="8">
    <location>
        <begin position="177"/>
        <end position="348"/>
    </location>
</feature>
<feature type="domain" description="Disease resistance protein winged helix" evidence="10">
    <location>
        <begin position="433"/>
        <end position="504"/>
    </location>
</feature>
<accession>A0A0E0BGZ8</accession>
<dbReference type="PANTHER" id="PTHR23155:SF1216">
    <property type="entry name" value="OS04G0219600 PROTEIN"/>
    <property type="match status" value="1"/>
</dbReference>
<keyword evidence="3" id="KW-0677">Repeat</keyword>
<evidence type="ECO:0000256" key="4">
    <source>
        <dbReference type="ARBA" id="ARBA00022741"/>
    </source>
</evidence>
<sequence>MAEAVLLALAKIGIILAEEASRAFISELSEEATNLKELPRNVKIIEKELNMMNGVIKDLGTSDIKKNVVKCWIAEVRKVAYRVEDVMDKYLYHAHQMQEEGKVKMFFTKGTKYTKIFKVVADEIVEIKDEIQHVNTLRSWPVAAENMRPQKGADIERHRPGGWLPELIKDEDLVGVEENRRKLTGWLYSNEPQSTVITVSGMGGLGKTTLVRNVYDREKVNFPNHAWVVVSQTYNVEDLLRQLLTKVADKEQSPPENMHKMDAYQLTEKIKEKLEDRKFLLVLDDVWDKEAYTQMRNAFQNLRTSRIVITTRKEDVASLAFEKCRLQLHPLGKTDSFNLFCRRAFNNRIDCKCPPKLKELATYIVQRCQGLPLAIVSMGSLLSSRQPTEYAWSQAYDQLSNEMSKNDHIRAILNLSYHDMPGDLRNCFLYCSMFPEDYSISRETIVRLWVAEGFAEKQDSSEPEDVAEGNLMELIRRNMLELVESDELSRVSTCKMHDIVRDLALDVAKEEMFGSARDNDTMRNLHTEVRRFSTCRWKDVGTPRSRMSFPHLRTLLSLEAVSSFTNMLNSILSASNYLTVLELQDSAISEVPASIGNLFNLRYIGLRRTNVQKLPECIGNLSNLQTLDIKQTKIVKLPRGIVKVKKLRHLLADRCADEKQLEFRYFVGVEAPKGLSDLGELQTLETVEASKELAEQLEKLMNLQSVWIDNISAIHCAKLFSTLSKIPLLSSLLLSACDKKEELCFQNLKPISTKLHKLIIRGRWATGTLKCPIFNDHGKNLRYLALSWCQLGEDPLGVLAPHVPSLTYLSLNNMNSAKTLTLSAGSFPNLKTMVLKHMPDVNQLVVAGGALPVIEGLYIVSLPELERVPQGIETLRSLKKLWLLNLHKYFKSHWTDGEMHQKMQHVPDLRV</sequence>
<evidence type="ECO:0000256" key="7">
    <source>
        <dbReference type="SAM" id="SignalP"/>
    </source>
</evidence>
<dbReference type="GO" id="GO:0002758">
    <property type="term" value="P:innate immune response-activating signaling pathway"/>
    <property type="evidence" value="ECO:0007669"/>
    <property type="project" value="UniProtKB-ARBA"/>
</dbReference>
<dbReference type="GO" id="GO:0042742">
    <property type="term" value="P:defense response to bacterium"/>
    <property type="evidence" value="ECO:0007669"/>
    <property type="project" value="UniProtKB-ARBA"/>
</dbReference>
<dbReference type="InterPro" id="IPR058922">
    <property type="entry name" value="WHD_DRP"/>
</dbReference>
<dbReference type="FunFam" id="1.10.10.10:FF:000322">
    <property type="entry name" value="Probable disease resistance protein At1g63360"/>
    <property type="match status" value="1"/>
</dbReference>
<reference evidence="12" key="2">
    <citation type="submission" date="2018-05" db="EMBL/GenBank/DDBJ databases">
        <title>OgluRS3 (Oryza glumaepatula Reference Sequence Version 3).</title>
        <authorList>
            <person name="Zhang J."/>
            <person name="Kudrna D."/>
            <person name="Lee S."/>
            <person name="Talag J."/>
            <person name="Welchert J."/>
            <person name="Wing R.A."/>
        </authorList>
    </citation>
    <scope>NUCLEOTIDE SEQUENCE [LARGE SCALE GENOMIC DNA]</scope>
</reference>
<dbReference type="eggNOG" id="KOG4658">
    <property type="taxonomic scope" value="Eukaryota"/>
</dbReference>
<dbReference type="PANTHER" id="PTHR23155">
    <property type="entry name" value="DISEASE RESISTANCE PROTEIN RP"/>
    <property type="match status" value="1"/>
</dbReference>
<dbReference type="GO" id="GO:0009626">
    <property type="term" value="P:plant-type hypersensitive response"/>
    <property type="evidence" value="ECO:0007669"/>
    <property type="project" value="UniProtKB-ARBA"/>
</dbReference>
<dbReference type="Pfam" id="PF18052">
    <property type="entry name" value="Rx_N"/>
    <property type="match status" value="1"/>
</dbReference>
<keyword evidence="7" id="KW-0732">Signal</keyword>
<dbReference type="InterPro" id="IPR027417">
    <property type="entry name" value="P-loop_NTPase"/>
</dbReference>
<dbReference type="InterPro" id="IPR032675">
    <property type="entry name" value="LRR_dom_sf"/>
</dbReference>
<dbReference type="GO" id="GO:0043531">
    <property type="term" value="F:ADP binding"/>
    <property type="evidence" value="ECO:0007669"/>
    <property type="project" value="InterPro"/>
</dbReference>
<dbReference type="InterPro" id="IPR036388">
    <property type="entry name" value="WH-like_DNA-bd_sf"/>
</dbReference>
<protein>
    <submittedName>
        <fullName evidence="12">Uncharacterized protein</fullName>
    </submittedName>
</protein>
<reference evidence="12" key="1">
    <citation type="submission" date="2015-04" db="UniProtKB">
        <authorList>
            <consortium name="EnsemblPlants"/>
        </authorList>
    </citation>
    <scope>IDENTIFICATION</scope>
</reference>
<keyword evidence="5" id="KW-0611">Plant defense</keyword>
<evidence type="ECO:0000256" key="3">
    <source>
        <dbReference type="ARBA" id="ARBA00022737"/>
    </source>
</evidence>
<dbReference type="Pfam" id="PF23559">
    <property type="entry name" value="WHD_DRP"/>
    <property type="match status" value="1"/>
</dbReference>
<evidence type="ECO:0000259" key="8">
    <source>
        <dbReference type="Pfam" id="PF00931"/>
    </source>
</evidence>
<dbReference type="Pfam" id="PF00931">
    <property type="entry name" value="NB-ARC"/>
    <property type="match status" value="1"/>
</dbReference>
<dbReference type="SUPFAM" id="SSF52540">
    <property type="entry name" value="P-loop containing nucleoside triphosphate hydrolases"/>
    <property type="match status" value="1"/>
</dbReference>
<feature type="chain" id="PRO_5002354736" evidence="7">
    <location>
        <begin position="18"/>
        <end position="911"/>
    </location>
</feature>
<name>A0A0E0BGZ8_9ORYZ</name>
<dbReference type="Gene3D" id="3.80.10.10">
    <property type="entry name" value="Ribonuclease Inhibitor"/>
    <property type="match status" value="1"/>
</dbReference>
<keyword evidence="13" id="KW-1185">Reference proteome</keyword>
<dbReference type="AlphaFoldDB" id="A0A0E0BGZ8"/>
<evidence type="ECO:0000313" key="12">
    <source>
        <dbReference type="EnsemblPlants" id="OGLUM11G07210.1"/>
    </source>
</evidence>
<feature type="signal peptide" evidence="7">
    <location>
        <begin position="1"/>
        <end position="17"/>
    </location>
</feature>
<keyword evidence="6" id="KW-0175">Coiled coil</keyword>
<evidence type="ECO:0000259" key="9">
    <source>
        <dbReference type="Pfam" id="PF18052"/>
    </source>
</evidence>
<dbReference type="InterPro" id="IPR038005">
    <property type="entry name" value="RX-like_CC"/>
</dbReference>
<feature type="domain" description="Disease resistance N-terminal" evidence="9">
    <location>
        <begin position="26"/>
        <end position="104"/>
    </location>
</feature>
<keyword evidence="4" id="KW-0547">Nucleotide-binding</keyword>
<evidence type="ECO:0000256" key="2">
    <source>
        <dbReference type="ARBA" id="ARBA00022614"/>
    </source>
</evidence>
<keyword evidence="2" id="KW-0433">Leucine-rich repeat</keyword>
<evidence type="ECO:0000259" key="11">
    <source>
        <dbReference type="Pfam" id="PF23598"/>
    </source>
</evidence>
<dbReference type="Gene3D" id="1.10.10.10">
    <property type="entry name" value="Winged helix-like DNA-binding domain superfamily/Winged helix DNA-binding domain"/>
    <property type="match status" value="1"/>
</dbReference>
<dbReference type="InterPro" id="IPR044974">
    <property type="entry name" value="Disease_R_plants"/>
</dbReference>
<organism evidence="12">
    <name type="scientific">Oryza glumipatula</name>
    <dbReference type="NCBI Taxonomy" id="40148"/>
    <lineage>
        <taxon>Eukaryota</taxon>
        <taxon>Viridiplantae</taxon>
        <taxon>Streptophyta</taxon>
        <taxon>Embryophyta</taxon>
        <taxon>Tracheophyta</taxon>
        <taxon>Spermatophyta</taxon>
        <taxon>Magnoliopsida</taxon>
        <taxon>Liliopsida</taxon>
        <taxon>Poales</taxon>
        <taxon>Poaceae</taxon>
        <taxon>BOP clade</taxon>
        <taxon>Oryzoideae</taxon>
        <taxon>Oryzeae</taxon>
        <taxon>Oryzinae</taxon>
        <taxon>Oryza</taxon>
    </lineage>
</organism>
<dbReference type="STRING" id="40148.A0A0E0BGZ8"/>
<proteinExistence type="inferred from homology"/>
<dbReference type="FunFam" id="3.40.50.300:FF:001091">
    <property type="entry name" value="Probable disease resistance protein At1g61300"/>
    <property type="match status" value="1"/>
</dbReference>
<evidence type="ECO:0000256" key="1">
    <source>
        <dbReference type="ARBA" id="ARBA00008894"/>
    </source>
</evidence>
<dbReference type="Gene3D" id="1.10.8.430">
    <property type="entry name" value="Helical domain of apoptotic protease-activating factors"/>
    <property type="match status" value="1"/>
</dbReference>
<evidence type="ECO:0000256" key="5">
    <source>
        <dbReference type="ARBA" id="ARBA00022821"/>
    </source>
</evidence>
<dbReference type="InterPro" id="IPR055414">
    <property type="entry name" value="LRR_R13L4/SHOC2-like"/>
</dbReference>
<feature type="domain" description="Disease resistance R13L4/SHOC-2-like LRR" evidence="11">
    <location>
        <begin position="557"/>
        <end position="883"/>
    </location>
</feature>
<dbReference type="Gene3D" id="1.20.5.4130">
    <property type="match status" value="1"/>
</dbReference>
<dbReference type="HOGENOM" id="CLU_000837_25_4_1"/>
<dbReference type="EnsemblPlants" id="OGLUM11G07210.1">
    <property type="protein sequence ID" value="OGLUM11G07210.1"/>
    <property type="gene ID" value="OGLUM11G07210"/>
</dbReference>
<comment type="similarity">
    <text evidence="1">Belongs to the disease resistance NB-LRR family.</text>
</comment>
<dbReference type="Proteomes" id="UP000026961">
    <property type="component" value="Chromosome 11"/>
</dbReference>
<evidence type="ECO:0000259" key="10">
    <source>
        <dbReference type="Pfam" id="PF23559"/>
    </source>
</evidence>
<evidence type="ECO:0000256" key="6">
    <source>
        <dbReference type="ARBA" id="ARBA00023054"/>
    </source>
</evidence>
<dbReference type="InterPro" id="IPR002182">
    <property type="entry name" value="NB-ARC"/>
</dbReference>
<dbReference type="Pfam" id="PF23598">
    <property type="entry name" value="LRR_14"/>
    <property type="match status" value="1"/>
</dbReference>
<dbReference type="CDD" id="cd14798">
    <property type="entry name" value="RX-CC_like"/>
    <property type="match status" value="1"/>
</dbReference>
<evidence type="ECO:0000313" key="13">
    <source>
        <dbReference type="Proteomes" id="UP000026961"/>
    </source>
</evidence>
<dbReference type="InterPro" id="IPR041118">
    <property type="entry name" value="Rx_N"/>
</dbReference>